<feature type="region of interest" description="Disordered" evidence="4">
    <location>
        <begin position="273"/>
        <end position="357"/>
    </location>
</feature>
<feature type="domain" description="BHLH" evidence="5">
    <location>
        <begin position="344"/>
        <end position="393"/>
    </location>
</feature>
<dbReference type="PROSITE" id="PS50888">
    <property type="entry name" value="BHLH"/>
    <property type="match status" value="1"/>
</dbReference>
<evidence type="ECO:0000313" key="6">
    <source>
        <dbReference type="EMBL" id="KAJ1686226.1"/>
    </source>
</evidence>
<comment type="caution">
    <text evidence="6">The sequence shown here is derived from an EMBL/GenBank/DDBJ whole genome shotgun (WGS) entry which is preliminary data.</text>
</comment>
<feature type="compositionally biased region" description="Low complexity" evidence="4">
    <location>
        <begin position="322"/>
        <end position="332"/>
    </location>
</feature>
<dbReference type="InterPro" id="IPR043561">
    <property type="entry name" value="LHW-like"/>
</dbReference>
<proteinExistence type="inferred from homology"/>
<dbReference type="OrthoDB" id="622106at2759"/>
<evidence type="ECO:0000256" key="2">
    <source>
        <dbReference type="ARBA" id="ARBA00023015"/>
    </source>
</evidence>
<name>A0A9Q0C2T8_9POAL</name>
<feature type="compositionally biased region" description="Basic and acidic residues" evidence="4">
    <location>
        <begin position="345"/>
        <end position="357"/>
    </location>
</feature>
<dbReference type="GO" id="GO:0046983">
    <property type="term" value="F:protein dimerization activity"/>
    <property type="evidence" value="ECO:0007669"/>
    <property type="project" value="InterPro"/>
</dbReference>
<keyword evidence="2" id="KW-0805">Transcription regulation</keyword>
<dbReference type="Pfam" id="PF23176">
    <property type="entry name" value="bHLH_LHW"/>
    <property type="match status" value="1"/>
</dbReference>
<gene>
    <name evidence="6" type="ORF">LUZ63_017616</name>
</gene>
<dbReference type="InterPro" id="IPR036638">
    <property type="entry name" value="HLH_DNA-bd_sf"/>
</dbReference>
<sequence length="560" mass="61017">MGMPLREALRRLCVEIGWSYAVFWKAIGFNQRIHLVWEDSCYDQKQFSGTLPLDSVLKEQGVVHVIGEGIIGQAALDGTHLWINRDALLNDGIKAFTELNHQFTAGIRTIVVLPVLPNGVLQLGSTCTVMENIPFLILVKSLFSQLHCQPVVSLPDSTPTTHTNLNSPANNMGSPINCPLFVRSNSSECSIPNVPKEETLQYGSDLFDMFGASKLNEPSSNFGNIGQNCTENMRTFDLMEEQPSQSGIFSDSGTDQLLDAVVSNINMHVKESSISTGTSTGNVSGDTTLTNAQPSSSHSTQKSQLRLWIEGGGSSTSDGLQTGTAGTAGTSTDMGLRSTNKKRYRSGENTRPRPKDRQLIQDRIKELRELVPNGAKCSIDALLEKTIKHMVFLQSVTKHANKLKESSRPKEQQLVSEEGGVLLKDDSEGGATWAFEVGAQSMSCPIIVEDLDLPRQLLIEMVCEDRGLFLEIADFIKGLGLTILKGVMESRKNKIWARFAVEATRDVTRTEIFVSLVHLLDPTANNSDNGAPAGAIGHNINVLNQTGAVIPTTAVPDILR</sequence>
<dbReference type="InterPro" id="IPR025610">
    <property type="entry name" value="MYC/MYB_N"/>
</dbReference>
<keyword evidence="7" id="KW-1185">Reference proteome</keyword>
<organism evidence="6 7">
    <name type="scientific">Rhynchospora breviuscula</name>
    <dbReference type="NCBI Taxonomy" id="2022672"/>
    <lineage>
        <taxon>Eukaryota</taxon>
        <taxon>Viridiplantae</taxon>
        <taxon>Streptophyta</taxon>
        <taxon>Embryophyta</taxon>
        <taxon>Tracheophyta</taxon>
        <taxon>Spermatophyta</taxon>
        <taxon>Magnoliopsida</taxon>
        <taxon>Liliopsida</taxon>
        <taxon>Poales</taxon>
        <taxon>Cyperaceae</taxon>
        <taxon>Cyperoideae</taxon>
        <taxon>Rhynchosporeae</taxon>
        <taxon>Rhynchospora</taxon>
    </lineage>
</organism>
<dbReference type="Proteomes" id="UP001151287">
    <property type="component" value="Unassembled WGS sequence"/>
</dbReference>
<keyword evidence="3" id="KW-0804">Transcription</keyword>
<evidence type="ECO:0000313" key="7">
    <source>
        <dbReference type="Proteomes" id="UP001151287"/>
    </source>
</evidence>
<feature type="compositionally biased region" description="Polar residues" evidence="4">
    <location>
        <begin position="273"/>
        <end position="304"/>
    </location>
</feature>
<evidence type="ECO:0000259" key="5">
    <source>
        <dbReference type="PROSITE" id="PS50888"/>
    </source>
</evidence>
<dbReference type="SUPFAM" id="SSF47459">
    <property type="entry name" value="HLH, helix-loop-helix DNA-binding domain"/>
    <property type="match status" value="1"/>
</dbReference>
<comment type="similarity">
    <text evidence="1">Belongs to the bHLH protein family.</text>
</comment>
<evidence type="ECO:0000256" key="3">
    <source>
        <dbReference type="ARBA" id="ARBA00023163"/>
    </source>
</evidence>
<dbReference type="Pfam" id="PF14215">
    <property type="entry name" value="bHLH-MYC_N"/>
    <property type="match status" value="2"/>
</dbReference>
<evidence type="ECO:0000256" key="1">
    <source>
        <dbReference type="ARBA" id="ARBA00005510"/>
    </source>
</evidence>
<dbReference type="GO" id="GO:0003700">
    <property type="term" value="F:DNA-binding transcription factor activity"/>
    <property type="evidence" value="ECO:0007669"/>
    <property type="project" value="InterPro"/>
</dbReference>
<protein>
    <recommendedName>
        <fullName evidence="5">BHLH domain-containing protein</fullName>
    </recommendedName>
</protein>
<dbReference type="AlphaFoldDB" id="A0A9Q0C2T8"/>
<dbReference type="PANTHER" id="PTHR46196:SF4">
    <property type="entry name" value="TRANSCRIPTION FACTOR LHW"/>
    <property type="match status" value="1"/>
</dbReference>
<dbReference type="InterPro" id="IPR011598">
    <property type="entry name" value="bHLH_dom"/>
</dbReference>
<evidence type="ECO:0000256" key="4">
    <source>
        <dbReference type="SAM" id="MobiDB-lite"/>
    </source>
</evidence>
<dbReference type="PANTHER" id="PTHR46196">
    <property type="entry name" value="TRANSCRIPTION FACTOR BHLH155-LIKE ISOFORM X1-RELATED"/>
    <property type="match status" value="1"/>
</dbReference>
<reference evidence="6" key="1">
    <citation type="journal article" date="2022" name="Cell">
        <title>Repeat-based holocentromeres influence genome architecture and karyotype evolution.</title>
        <authorList>
            <person name="Hofstatter P.G."/>
            <person name="Thangavel G."/>
            <person name="Lux T."/>
            <person name="Neumann P."/>
            <person name="Vondrak T."/>
            <person name="Novak P."/>
            <person name="Zhang M."/>
            <person name="Costa L."/>
            <person name="Castellani M."/>
            <person name="Scott A."/>
            <person name="Toegelov H."/>
            <person name="Fuchs J."/>
            <person name="Mata-Sucre Y."/>
            <person name="Dias Y."/>
            <person name="Vanzela A.L.L."/>
            <person name="Huettel B."/>
            <person name="Almeida C.C.S."/>
            <person name="Simkova H."/>
            <person name="Souza G."/>
            <person name="Pedrosa-Harand A."/>
            <person name="Macas J."/>
            <person name="Mayer K.F.X."/>
            <person name="Houben A."/>
            <person name="Marques A."/>
        </authorList>
    </citation>
    <scope>NUCLEOTIDE SEQUENCE</scope>
    <source>
        <strain evidence="6">RhyBre1mFocal</strain>
    </source>
</reference>
<accession>A0A9Q0C2T8</accession>
<dbReference type="EMBL" id="JAMQYH010000005">
    <property type="protein sequence ID" value="KAJ1686226.1"/>
    <property type="molecule type" value="Genomic_DNA"/>
</dbReference>